<dbReference type="Proteomes" id="UP001597083">
    <property type="component" value="Unassembled WGS sequence"/>
</dbReference>
<dbReference type="Pfam" id="PF09369">
    <property type="entry name" value="MZB"/>
    <property type="match status" value="1"/>
</dbReference>
<reference evidence="4" key="1">
    <citation type="journal article" date="2019" name="Int. J. Syst. Evol. Microbiol.">
        <title>The Global Catalogue of Microorganisms (GCM) 10K type strain sequencing project: providing services to taxonomists for standard genome sequencing and annotation.</title>
        <authorList>
            <consortium name="The Broad Institute Genomics Platform"/>
            <consortium name="The Broad Institute Genome Sequencing Center for Infectious Disease"/>
            <person name="Wu L."/>
            <person name="Ma J."/>
        </authorList>
    </citation>
    <scope>NUCLEOTIDE SEQUENCE [LARGE SCALE GENOMIC DNA]</scope>
    <source>
        <strain evidence="4">JCM 31696</strain>
    </source>
</reference>
<organism evidence="3 4">
    <name type="scientific">Actinomadura adrarensis</name>
    <dbReference type="NCBI Taxonomy" id="1819600"/>
    <lineage>
        <taxon>Bacteria</taxon>
        <taxon>Bacillati</taxon>
        <taxon>Actinomycetota</taxon>
        <taxon>Actinomycetes</taxon>
        <taxon>Streptosporangiales</taxon>
        <taxon>Thermomonosporaceae</taxon>
        <taxon>Actinomadura</taxon>
    </lineage>
</organism>
<feature type="region of interest" description="Disordered" evidence="1">
    <location>
        <begin position="1"/>
        <end position="21"/>
    </location>
</feature>
<evidence type="ECO:0000259" key="2">
    <source>
        <dbReference type="Pfam" id="PF09369"/>
    </source>
</evidence>
<sequence length="624" mass="69404">MGDRRNRRGRGDRGERFREVSRTPLGGVRRAQMITTYGVGSLVAIGDQSYIVSGLDNWKVEDSEAIYEPRLERWLGVDGFQPPPAASPPAGDGVKVRLFPEFYSCANCHELKEFRKFGSPRGKSQCGACEKPLTPSRFIAACENGHLDDFPYFDWVHKKTEFTDSETVPRHKLSLHSTGRTASLRSVVIRCSCGKYASMEGAFGKQALTGLGIKCTGRRPWLGKGSEQEGCRANPRTMQRGASAAWFPVNRSALSIPPWSETLQKRIHPHYKTLRTLIENGVGDDVLSSVIESNKIRRDSRFSVEDVIEAVRHRQRLEESEQPDSDKQELFESASKLRREEYEKLRFGTASVDRGDDFECTKPPEDPDAPLPVGIERTMQVHRLREVRALESFTRVEAPDPTSINDRKAAVSLETQTWLPAIEVSGEGAFLTLCMERLRDWESREGVILRANRIRENHTSALRRRALGTGGKKEISKIHSPISARYVLLHTLAHALINEWSLEAGYPAASLRERLYVSHDMAGVLIYTATSDSAGSLGGVVAQGEYKRLRESLGSALSRVSWCSQDPPCMETEASGVDSLNLAACYACVLLPETSCEVNNTFLDRAMLIGTPDDDSLGYFSSAS</sequence>
<evidence type="ECO:0000313" key="4">
    <source>
        <dbReference type="Proteomes" id="UP001597083"/>
    </source>
</evidence>
<proteinExistence type="predicted"/>
<dbReference type="InterPro" id="IPR018973">
    <property type="entry name" value="MZB"/>
</dbReference>
<protein>
    <submittedName>
        <fullName evidence="3">DrmB family protein</fullName>
    </submittedName>
</protein>
<dbReference type="EMBL" id="JBHTIR010000278">
    <property type="protein sequence ID" value="MFD0851216.1"/>
    <property type="molecule type" value="Genomic_DNA"/>
</dbReference>
<feature type="domain" description="MrfA-like Zn-binding" evidence="2">
    <location>
        <begin position="492"/>
        <end position="589"/>
    </location>
</feature>
<dbReference type="NCBIfam" id="NF038324">
    <property type="entry name" value="DrmB_fam"/>
    <property type="match status" value="1"/>
</dbReference>
<comment type="caution">
    <text evidence="3">The sequence shown here is derived from an EMBL/GenBank/DDBJ whole genome shotgun (WGS) entry which is preliminary data.</text>
</comment>
<evidence type="ECO:0000256" key="1">
    <source>
        <dbReference type="SAM" id="MobiDB-lite"/>
    </source>
</evidence>
<dbReference type="InterPro" id="IPR047721">
    <property type="entry name" value="DrmB"/>
</dbReference>
<accession>A0ABW3C9P8</accession>
<name>A0ABW3C9P8_9ACTN</name>
<gene>
    <name evidence="3" type="primary">drmB</name>
    <name evidence="3" type="ORF">ACFQ07_03250</name>
</gene>
<evidence type="ECO:0000313" key="3">
    <source>
        <dbReference type="EMBL" id="MFD0851216.1"/>
    </source>
</evidence>
<keyword evidence="4" id="KW-1185">Reference proteome</keyword>